<dbReference type="GO" id="GO:0005829">
    <property type="term" value="C:cytosol"/>
    <property type="evidence" value="ECO:0007669"/>
    <property type="project" value="GOC"/>
</dbReference>
<dbReference type="GO" id="GO:0043015">
    <property type="term" value="F:gamma-tubulin binding"/>
    <property type="evidence" value="ECO:0007669"/>
    <property type="project" value="TreeGrafter"/>
</dbReference>
<dbReference type="OrthoDB" id="307871at2759"/>
<feature type="compositionally biased region" description="Low complexity" evidence="4">
    <location>
        <begin position="420"/>
        <end position="445"/>
    </location>
</feature>
<dbReference type="GO" id="GO:0034314">
    <property type="term" value="P:Arp2/3 complex-mediated actin nucleation"/>
    <property type="evidence" value="ECO:0007669"/>
    <property type="project" value="InterPro"/>
</dbReference>
<sequence>MSISEAPPLPPLFEGVSPAPLIGPGILMDLPPLPLIGESDNFAGGSGDASIPPPPPLGITNNIAVAVSGSGPSLVWGPAGASQIFEVPLVQNKERVESLNQITDCMNYLRQAVDMAFGAIRRRLNEQRAEANELQLRARAAERKIDAIAQTPNAVVVYSSSKYPGGDGWTAARPAVANRERVKVERPKYSYADGYVGTMPQVIPGDNYAKYYLPYEGRYIGRAEGSSKDRLGRSVARMKSVCSLFVFNTMVQVRGQQGEEEELRQAREEQARIKREQLHNAPETVARGERINIYGDQSYTFFPKPAQVGFVNAPSILPGLGKVAAGLAVTGSLQPIAPSTIIQRSDLPTVSALGPQNEVIIPGSYAATAIQQIQPQNNTSSIPAPPPIQQYSIPQTQLQNINQQQQFNQQSSIPIPPPLISNSIPQAPQLQQLQQQQQTIISAPQDADPSSVGGRGSLLEQIRQGTKLRKVGDPLERKQKDKQNKQKGKGSSQSNKSKPLSMMDELQNKLALMRRGISGRGEEDDDQLSLKKDKNNKEKDDDKEDDIKQKKEEEKKKNKEEDQKKQQSKEKEKQKEKQKDQSKSEGKEQKKQDQDEDGGISAALMKGMLNLKGLQAVLDGANDDDDDDDDPDWN</sequence>
<organism evidence="6 7">
    <name type="scientific">Streblomastix strix</name>
    <dbReference type="NCBI Taxonomy" id="222440"/>
    <lineage>
        <taxon>Eukaryota</taxon>
        <taxon>Metamonada</taxon>
        <taxon>Preaxostyla</taxon>
        <taxon>Oxymonadida</taxon>
        <taxon>Streblomastigidae</taxon>
        <taxon>Streblomastix</taxon>
    </lineage>
</organism>
<feature type="compositionally biased region" description="Basic and acidic residues" evidence="4">
    <location>
        <begin position="528"/>
        <end position="593"/>
    </location>
</feature>
<feature type="compositionally biased region" description="Low complexity" evidence="4">
    <location>
        <begin position="489"/>
        <end position="498"/>
    </location>
</feature>
<name>A0A5J4WC97_9EUKA</name>
<reference evidence="6 7" key="1">
    <citation type="submission" date="2019-03" db="EMBL/GenBank/DDBJ databases">
        <title>Single cell metagenomics reveals metabolic interactions within the superorganism composed of flagellate Streblomastix strix and complex community of Bacteroidetes bacteria on its surface.</title>
        <authorList>
            <person name="Treitli S.C."/>
            <person name="Kolisko M."/>
            <person name="Husnik F."/>
            <person name="Keeling P."/>
            <person name="Hampl V."/>
        </authorList>
    </citation>
    <scope>NUCLEOTIDE SEQUENCE [LARGE SCALE GENOMIC DNA]</scope>
    <source>
        <strain evidence="6">ST1C</strain>
    </source>
</reference>
<evidence type="ECO:0000256" key="1">
    <source>
        <dbReference type="ARBA" id="ARBA00005602"/>
    </source>
</evidence>
<evidence type="ECO:0000313" key="7">
    <source>
        <dbReference type="Proteomes" id="UP000324800"/>
    </source>
</evidence>
<dbReference type="AlphaFoldDB" id="A0A5J4WC97"/>
<feature type="coiled-coil region" evidence="3">
    <location>
        <begin position="117"/>
        <end position="151"/>
    </location>
</feature>
<proteinExistence type="inferred from homology"/>
<comment type="caution">
    <text evidence="6">The sequence shown here is derived from an EMBL/GenBank/DDBJ whole genome shotgun (WGS) entry which is preliminary data.</text>
</comment>
<dbReference type="PROSITE" id="PS51082">
    <property type="entry name" value="WH2"/>
    <property type="match status" value="1"/>
</dbReference>
<dbReference type="GO" id="GO:0032456">
    <property type="term" value="P:endocytic recycling"/>
    <property type="evidence" value="ECO:0007669"/>
    <property type="project" value="TreeGrafter"/>
</dbReference>
<feature type="compositionally biased region" description="Low complexity" evidence="4">
    <location>
        <begin position="404"/>
        <end position="413"/>
    </location>
</feature>
<keyword evidence="3" id="KW-0175">Coiled coil</keyword>
<dbReference type="Pfam" id="PF11945">
    <property type="entry name" value="WASH_WAHD"/>
    <property type="match status" value="1"/>
</dbReference>
<dbReference type="GO" id="GO:0055037">
    <property type="term" value="C:recycling endosome"/>
    <property type="evidence" value="ECO:0007669"/>
    <property type="project" value="TreeGrafter"/>
</dbReference>
<evidence type="ECO:0000256" key="3">
    <source>
        <dbReference type="SAM" id="Coils"/>
    </source>
</evidence>
<evidence type="ECO:0000259" key="5">
    <source>
        <dbReference type="PROSITE" id="PS51082"/>
    </source>
</evidence>
<evidence type="ECO:0000256" key="4">
    <source>
        <dbReference type="SAM" id="MobiDB-lite"/>
    </source>
</evidence>
<dbReference type="GO" id="GO:0005769">
    <property type="term" value="C:early endosome"/>
    <property type="evidence" value="ECO:0007669"/>
    <property type="project" value="InterPro"/>
</dbReference>
<dbReference type="PANTHER" id="PTHR23331">
    <property type="entry name" value="CXYORF1"/>
    <property type="match status" value="1"/>
</dbReference>
<dbReference type="Pfam" id="PF02205">
    <property type="entry name" value="WH2"/>
    <property type="match status" value="1"/>
</dbReference>
<dbReference type="GO" id="GO:0006887">
    <property type="term" value="P:exocytosis"/>
    <property type="evidence" value="ECO:0007669"/>
    <property type="project" value="TreeGrafter"/>
</dbReference>
<dbReference type="Proteomes" id="UP000324800">
    <property type="component" value="Unassembled WGS sequence"/>
</dbReference>
<feature type="compositionally biased region" description="Basic and acidic residues" evidence="4">
    <location>
        <begin position="470"/>
        <end position="484"/>
    </location>
</feature>
<dbReference type="InterPro" id="IPR028290">
    <property type="entry name" value="WASH1"/>
</dbReference>
<keyword evidence="2" id="KW-0009">Actin-binding</keyword>
<dbReference type="EMBL" id="SNRW01002631">
    <property type="protein sequence ID" value="KAA6392182.1"/>
    <property type="molecule type" value="Genomic_DNA"/>
</dbReference>
<accession>A0A5J4WC97</accession>
<dbReference type="SMART" id="SM00246">
    <property type="entry name" value="WH2"/>
    <property type="match status" value="1"/>
</dbReference>
<dbReference type="InterPro" id="IPR021854">
    <property type="entry name" value="WASH1_WAHD"/>
</dbReference>
<dbReference type="GO" id="GO:0043014">
    <property type="term" value="F:alpha-tubulin binding"/>
    <property type="evidence" value="ECO:0007669"/>
    <property type="project" value="InterPro"/>
</dbReference>
<dbReference type="CDD" id="cd21762">
    <property type="entry name" value="WH2"/>
    <property type="match status" value="1"/>
</dbReference>
<dbReference type="GO" id="GO:0042147">
    <property type="term" value="P:retrograde transport, endosome to Golgi"/>
    <property type="evidence" value="ECO:0007669"/>
    <property type="project" value="TreeGrafter"/>
</dbReference>
<comment type="similarity">
    <text evidence="1">Belongs to the WASH1 family.</text>
</comment>
<dbReference type="GO" id="GO:0071203">
    <property type="term" value="C:WASH complex"/>
    <property type="evidence" value="ECO:0007669"/>
    <property type="project" value="InterPro"/>
</dbReference>
<feature type="region of interest" description="Disordered" evidence="4">
    <location>
        <begin position="404"/>
        <end position="501"/>
    </location>
</feature>
<dbReference type="GO" id="GO:0003779">
    <property type="term" value="F:actin binding"/>
    <property type="evidence" value="ECO:0007669"/>
    <property type="project" value="UniProtKB-KW"/>
</dbReference>
<feature type="domain" description="WH2" evidence="5">
    <location>
        <begin position="454"/>
        <end position="471"/>
    </location>
</feature>
<feature type="region of interest" description="Disordered" evidence="4">
    <location>
        <begin position="515"/>
        <end position="601"/>
    </location>
</feature>
<dbReference type="PANTHER" id="PTHR23331:SF1">
    <property type="entry name" value="WASH COMPLEX SUBUNIT 1"/>
    <property type="match status" value="1"/>
</dbReference>
<evidence type="ECO:0000256" key="2">
    <source>
        <dbReference type="ARBA" id="ARBA00023203"/>
    </source>
</evidence>
<protein>
    <recommendedName>
        <fullName evidence="5">WH2 domain-containing protein</fullName>
    </recommendedName>
</protein>
<gene>
    <name evidence="6" type="ORF">EZS28_012291</name>
</gene>
<dbReference type="InterPro" id="IPR003124">
    <property type="entry name" value="WH2_dom"/>
</dbReference>
<evidence type="ECO:0000313" key="6">
    <source>
        <dbReference type="EMBL" id="KAA6392182.1"/>
    </source>
</evidence>